<proteinExistence type="predicted"/>
<gene>
    <name evidence="1" type="ORF">Pmani_025848</name>
</gene>
<evidence type="ECO:0000313" key="1">
    <source>
        <dbReference type="EMBL" id="KAK4302044.1"/>
    </source>
</evidence>
<protein>
    <submittedName>
        <fullName evidence="1">Uncharacterized protein</fullName>
    </submittedName>
</protein>
<name>A0AAE1U0R7_9EUCA</name>
<evidence type="ECO:0000313" key="2">
    <source>
        <dbReference type="Proteomes" id="UP001292094"/>
    </source>
</evidence>
<dbReference type="Proteomes" id="UP001292094">
    <property type="component" value="Unassembled WGS sequence"/>
</dbReference>
<sequence length="66" mass="7746">MESNIRVTKTLDLFFIDGDDDNEHNIFTTPVRNTDRELKDLDNINSMHVTDEKERDRTIAPLSRIL</sequence>
<keyword evidence="2" id="KW-1185">Reference proteome</keyword>
<dbReference type="EMBL" id="JAWZYT010002789">
    <property type="protein sequence ID" value="KAK4302044.1"/>
    <property type="molecule type" value="Genomic_DNA"/>
</dbReference>
<accession>A0AAE1U0R7</accession>
<organism evidence="1 2">
    <name type="scientific">Petrolisthes manimaculis</name>
    <dbReference type="NCBI Taxonomy" id="1843537"/>
    <lineage>
        <taxon>Eukaryota</taxon>
        <taxon>Metazoa</taxon>
        <taxon>Ecdysozoa</taxon>
        <taxon>Arthropoda</taxon>
        <taxon>Crustacea</taxon>
        <taxon>Multicrustacea</taxon>
        <taxon>Malacostraca</taxon>
        <taxon>Eumalacostraca</taxon>
        <taxon>Eucarida</taxon>
        <taxon>Decapoda</taxon>
        <taxon>Pleocyemata</taxon>
        <taxon>Anomura</taxon>
        <taxon>Galatheoidea</taxon>
        <taxon>Porcellanidae</taxon>
        <taxon>Petrolisthes</taxon>
    </lineage>
</organism>
<comment type="caution">
    <text evidence="1">The sequence shown here is derived from an EMBL/GenBank/DDBJ whole genome shotgun (WGS) entry which is preliminary data.</text>
</comment>
<reference evidence="1" key="1">
    <citation type="submission" date="2023-11" db="EMBL/GenBank/DDBJ databases">
        <title>Genome assemblies of two species of porcelain crab, Petrolisthes cinctipes and Petrolisthes manimaculis (Anomura: Porcellanidae).</title>
        <authorList>
            <person name="Angst P."/>
        </authorList>
    </citation>
    <scope>NUCLEOTIDE SEQUENCE</scope>
    <source>
        <strain evidence="1">PB745_02</strain>
        <tissue evidence="1">Gill</tissue>
    </source>
</reference>
<dbReference type="AlphaFoldDB" id="A0AAE1U0R7"/>